<evidence type="ECO:0000313" key="1">
    <source>
        <dbReference type="EMBL" id="KNE23860.1"/>
    </source>
</evidence>
<proteinExistence type="predicted"/>
<sequence length="97" mass="11128">MNEENDLIPLAAVEKFFESKNISSTCPACGESKWGVGAAELGDELPLFTEDYRPPPGKKLRMALFACVNCGFIRMHDRRFLQWYVEHDMENEQAEKE</sequence>
<gene>
    <name evidence="1" type="ORF">AFM18_26430</name>
</gene>
<dbReference type="RefSeq" id="WP_050449880.1">
    <property type="nucleotide sequence ID" value="NZ_LGVG01000054.1"/>
</dbReference>
<organism evidence="1 2">
    <name type="scientific">Achromobacter spanius</name>
    <dbReference type="NCBI Taxonomy" id="217203"/>
    <lineage>
        <taxon>Bacteria</taxon>
        <taxon>Pseudomonadati</taxon>
        <taxon>Pseudomonadota</taxon>
        <taxon>Betaproteobacteria</taxon>
        <taxon>Burkholderiales</taxon>
        <taxon>Alcaligenaceae</taxon>
        <taxon>Achromobacter</taxon>
    </lineage>
</organism>
<evidence type="ECO:0000313" key="2">
    <source>
        <dbReference type="Proteomes" id="UP000037511"/>
    </source>
</evidence>
<dbReference type="Proteomes" id="UP000037511">
    <property type="component" value="Unassembled WGS sequence"/>
</dbReference>
<dbReference type="AlphaFoldDB" id="A0AAW3HXG7"/>
<protein>
    <recommendedName>
        <fullName evidence="3">DNA-binding protein</fullName>
    </recommendedName>
</protein>
<reference evidence="1 2" key="1">
    <citation type="submission" date="2015-07" db="EMBL/GenBank/DDBJ databases">
        <title>Draft genome of Achromobacter spanius.</title>
        <authorList>
            <person name="Wang X."/>
        </authorList>
    </citation>
    <scope>NUCLEOTIDE SEQUENCE [LARGE SCALE GENOMIC DNA]</scope>
    <source>
        <strain evidence="1 2">CGMCC9173</strain>
    </source>
</reference>
<accession>A0AAW3HXG7</accession>
<dbReference type="EMBL" id="LGVG01000054">
    <property type="protein sequence ID" value="KNE23860.1"/>
    <property type="molecule type" value="Genomic_DNA"/>
</dbReference>
<comment type="caution">
    <text evidence="1">The sequence shown here is derived from an EMBL/GenBank/DDBJ whole genome shotgun (WGS) entry which is preliminary data.</text>
</comment>
<name>A0AAW3HXG7_9BURK</name>
<evidence type="ECO:0008006" key="3">
    <source>
        <dbReference type="Google" id="ProtNLM"/>
    </source>
</evidence>